<evidence type="ECO:0000313" key="7">
    <source>
        <dbReference type="Proteomes" id="UP001596413"/>
    </source>
</evidence>
<accession>A0ABW2G8W5</accession>
<feature type="domain" description="PIN" evidence="5">
    <location>
        <begin position="2"/>
        <end position="114"/>
    </location>
</feature>
<evidence type="ECO:0000256" key="2">
    <source>
        <dbReference type="ARBA" id="ARBA00022723"/>
    </source>
</evidence>
<protein>
    <submittedName>
        <fullName evidence="6">PIN domain-containing protein</fullName>
    </submittedName>
</protein>
<sequence>MDSSAIVTLLSGREYATELRAYLSERPGVPMATSSIGFVETVRTLDQVGTFPGLMQDLTRDFTEILLTDEVRDGAALLSGRVRTLDAIHVASAQVLGAALDSLISYDKRMLEVATAAALPATSPGFDPGRH</sequence>
<dbReference type="SUPFAM" id="SSF88723">
    <property type="entry name" value="PIN domain-like"/>
    <property type="match status" value="1"/>
</dbReference>
<proteinExistence type="predicted"/>
<evidence type="ECO:0000256" key="4">
    <source>
        <dbReference type="ARBA" id="ARBA00022842"/>
    </source>
</evidence>
<gene>
    <name evidence="6" type="ORF">ACFQLX_03400</name>
</gene>
<comment type="caution">
    <text evidence="6">The sequence shown here is derived from an EMBL/GenBank/DDBJ whole genome shotgun (WGS) entry which is preliminary data.</text>
</comment>
<organism evidence="6 7">
    <name type="scientific">Streptomyces polyrhachis</name>
    <dbReference type="NCBI Taxonomy" id="1282885"/>
    <lineage>
        <taxon>Bacteria</taxon>
        <taxon>Bacillati</taxon>
        <taxon>Actinomycetota</taxon>
        <taxon>Actinomycetes</taxon>
        <taxon>Kitasatosporales</taxon>
        <taxon>Streptomycetaceae</taxon>
        <taxon>Streptomyces</taxon>
    </lineage>
</organism>
<evidence type="ECO:0000259" key="5">
    <source>
        <dbReference type="Pfam" id="PF01850"/>
    </source>
</evidence>
<name>A0ABW2G8W5_9ACTN</name>
<keyword evidence="1" id="KW-0540">Nuclease</keyword>
<dbReference type="InterPro" id="IPR002716">
    <property type="entry name" value="PIN_dom"/>
</dbReference>
<keyword evidence="4" id="KW-0460">Magnesium</keyword>
<evidence type="ECO:0000256" key="3">
    <source>
        <dbReference type="ARBA" id="ARBA00022801"/>
    </source>
</evidence>
<dbReference type="RefSeq" id="WP_386412105.1">
    <property type="nucleotide sequence ID" value="NZ_JBHSZO010000004.1"/>
</dbReference>
<evidence type="ECO:0000256" key="1">
    <source>
        <dbReference type="ARBA" id="ARBA00022722"/>
    </source>
</evidence>
<keyword evidence="3" id="KW-0378">Hydrolase</keyword>
<dbReference type="Proteomes" id="UP001596413">
    <property type="component" value="Unassembled WGS sequence"/>
</dbReference>
<dbReference type="Gene3D" id="3.40.50.1010">
    <property type="entry name" value="5'-nuclease"/>
    <property type="match status" value="1"/>
</dbReference>
<keyword evidence="7" id="KW-1185">Reference proteome</keyword>
<dbReference type="Pfam" id="PF01850">
    <property type="entry name" value="PIN"/>
    <property type="match status" value="1"/>
</dbReference>
<reference evidence="7" key="1">
    <citation type="journal article" date="2019" name="Int. J. Syst. Evol. Microbiol.">
        <title>The Global Catalogue of Microorganisms (GCM) 10K type strain sequencing project: providing services to taxonomists for standard genome sequencing and annotation.</title>
        <authorList>
            <consortium name="The Broad Institute Genomics Platform"/>
            <consortium name="The Broad Institute Genome Sequencing Center for Infectious Disease"/>
            <person name="Wu L."/>
            <person name="Ma J."/>
        </authorList>
    </citation>
    <scope>NUCLEOTIDE SEQUENCE [LARGE SCALE GENOMIC DNA]</scope>
    <source>
        <strain evidence="7">CGMCC 1.13681</strain>
    </source>
</reference>
<dbReference type="InterPro" id="IPR029060">
    <property type="entry name" value="PIN-like_dom_sf"/>
</dbReference>
<dbReference type="EMBL" id="JBHSZO010000004">
    <property type="protein sequence ID" value="MFC7217222.1"/>
    <property type="molecule type" value="Genomic_DNA"/>
</dbReference>
<evidence type="ECO:0000313" key="6">
    <source>
        <dbReference type="EMBL" id="MFC7217222.1"/>
    </source>
</evidence>
<keyword evidence="2" id="KW-0479">Metal-binding</keyword>